<evidence type="ECO:0000256" key="2">
    <source>
        <dbReference type="ARBA" id="ARBA00023315"/>
    </source>
</evidence>
<protein>
    <submittedName>
        <fullName evidence="4">GCN5-related N-acetyltransferase</fullName>
    </submittedName>
</protein>
<dbReference type="InterPro" id="IPR016181">
    <property type="entry name" value="Acyl_CoA_acyltransferase"/>
</dbReference>
<dbReference type="PANTHER" id="PTHR30602">
    <property type="entry name" value="AMINO-ACID ACETYLTRANSFERASE"/>
    <property type="match status" value="1"/>
</dbReference>
<dbReference type="InterPro" id="IPR010167">
    <property type="entry name" value="NH2A_AcTrfase"/>
</dbReference>
<dbReference type="GO" id="GO:0005737">
    <property type="term" value="C:cytoplasm"/>
    <property type="evidence" value="ECO:0007669"/>
    <property type="project" value="InterPro"/>
</dbReference>
<evidence type="ECO:0000313" key="5">
    <source>
        <dbReference type="Proteomes" id="UP000009315"/>
    </source>
</evidence>
<organism evidence="4 5">
    <name type="scientific">Desulforamulus hydrothermalis Lam5 = DSM 18033</name>
    <dbReference type="NCBI Taxonomy" id="1121428"/>
    <lineage>
        <taxon>Bacteria</taxon>
        <taxon>Bacillati</taxon>
        <taxon>Bacillota</taxon>
        <taxon>Clostridia</taxon>
        <taxon>Eubacteriales</taxon>
        <taxon>Peptococcaceae</taxon>
        <taxon>Desulforamulus</taxon>
    </lineage>
</organism>
<keyword evidence="5" id="KW-1185">Reference proteome</keyword>
<dbReference type="PROSITE" id="PS51186">
    <property type="entry name" value="GNAT"/>
    <property type="match status" value="1"/>
</dbReference>
<dbReference type="Pfam" id="PF00583">
    <property type="entry name" value="Acetyltransf_1"/>
    <property type="match status" value="1"/>
</dbReference>
<accession>K8EHH0</accession>
<dbReference type="GO" id="GO:0006526">
    <property type="term" value="P:L-arginine biosynthetic process"/>
    <property type="evidence" value="ECO:0007669"/>
    <property type="project" value="InterPro"/>
</dbReference>
<dbReference type="NCBIfam" id="NF005840">
    <property type="entry name" value="PRK07757.1"/>
    <property type="match status" value="1"/>
</dbReference>
<dbReference type="Proteomes" id="UP000009315">
    <property type="component" value="Unassembled WGS sequence"/>
</dbReference>
<dbReference type="GO" id="GO:0004042">
    <property type="term" value="F:L-glutamate N-acetyltransferase activity"/>
    <property type="evidence" value="ECO:0007669"/>
    <property type="project" value="InterPro"/>
</dbReference>
<comment type="caution">
    <text evidence="4">The sequence shown here is derived from an EMBL/GenBank/DDBJ whole genome shotgun (WGS) entry which is preliminary data.</text>
</comment>
<reference evidence="4 5" key="1">
    <citation type="journal article" date="2013" name="Genome Announc.">
        <title>Genome Sequence of the Sulfate-Reducing Bacterium Desulfotomaculum hydrothermale Lam5(T).</title>
        <authorList>
            <person name="Amin O."/>
            <person name="Fardeau M.L."/>
            <person name="Valette O."/>
            <person name="Hirschler-Rea A."/>
            <person name="Barbe V."/>
            <person name="Medigue C."/>
            <person name="Vacherie B."/>
            <person name="Ollivier B."/>
            <person name="Bertin P.N."/>
            <person name="Dolla A."/>
        </authorList>
    </citation>
    <scope>NUCLEOTIDE SEQUENCE [LARGE SCALE GENOMIC DNA]</scope>
    <source>
        <strain evidence="5">Lam5 / DSM 18033</strain>
    </source>
</reference>
<gene>
    <name evidence="4" type="ORF">DESHY_160215</name>
</gene>
<evidence type="ECO:0000256" key="1">
    <source>
        <dbReference type="ARBA" id="ARBA00022679"/>
    </source>
</evidence>
<name>K8EHH0_9FIRM</name>
<dbReference type="Gene3D" id="3.40.630.30">
    <property type="match status" value="1"/>
</dbReference>
<keyword evidence="2" id="KW-0012">Acyltransferase</keyword>
<evidence type="ECO:0000259" key="3">
    <source>
        <dbReference type="PROSITE" id="PS51186"/>
    </source>
</evidence>
<dbReference type="EMBL" id="CAOS01000008">
    <property type="protein sequence ID" value="CCO08091.1"/>
    <property type="molecule type" value="Genomic_DNA"/>
</dbReference>
<keyword evidence="1 4" id="KW-0808">Transferase</keyword>
<dbReference type="PANTHER" id="PTHR30602:SF12">
    <property type="entry name" value="AMINO-ACID ACETYLTRANSFERASE NAGS1, CHLOROPLASTIC-RELATED"/>
    <property type="match status" value="1"/>
</dbReference>
<dbReference type="SUPFAM" id="SSF55729">
    <property type="entry name" value="Acyl-CoA N-acyltransferases (Nat)"/>
    <property type="match status" value="1"/>
</dbReference>
<dbReference type="AlphaFoldDB" id="K8EHH0"/>
<dbReference type="STRING" id="1121428.DESHY_160215"/>
<feature type="domain" description="N-acetyltransferase" evidence="3">
    <location>
        <begin position="23"/>
        <end position="157"/>
    </location>
</feature>
<evidence type="ECO:0000313" key="4">
    <source>
        <dbReference type="EMBL" id="CCO08091.1"/>
    </source>
</evidence>
<dbReference type="InterPro" id="IPR000182">
    <property type="entry name" value="GNAT_dom"/>
</dbReference>
<dbReference type="CDD" id="cd04301">
    <property type="entry name" value="NAT_SF"/>
    <property type="match status" value="1"/>
</dbReference>
<proteinExistence type="predicted"/>
<sequence>MANNLIHICIYTACNKQQGDVTVQIRKAKISDVEQIHQLISHYAAQGQMLARARTTLYEGIREFSVVETDGKVVAAGSLHVLWHDLAEIRALAVAPDYTGRGLGRALVETFLQEARELELPRVFALTYKPAFFARCGFRLINKEELPHKVWKECVNCPQFPNCEESAVIIDLK</sequence>
<dbReference type="eggNOG" id="COG1246">
    <property type="taxonomic scope" value="Bacteria"/>
</dbReference>